<dbReference type="Proteomes" id="UP000053470">
    <property type="component" value="Unassembled WGS sequence"/>
</dbReference>
<accession>A0ABF7R9S5</accession>
<evidence type="ECO:0000259" key="1">
    <source>
        <dbReference type="Pfam" id="PF06114"/>
    </source>
</evidence>
<dbReference type="Pfam" id="PF06114">
    <property type="entry name" value="Peptidase_M78"/>
    <property type="match status" value="1"/>
</dbReference>
<dbReference type="SUPFAM" id="SSF47413">
    <property type="entry name" value="lambda repressor-like DNA-binding domains"/>
    <property type="match status" value="1"/>
</dbReference>
<feature type="domain" description="IrrE N-terminal-like" evidence="1">
    <location>
        <begin position="239"/>
        <end position="334"/>
    </location>
</feature>
<dbReference type="AlphaFoldDB" id="A0ABF7R9S5"/>
<protein>
    <recommendedName>
        <fullName evidence="1">IrrE N-terminal-like domain-containing protein</fullName>
    </recommendedName>
</protein>
<organism evidence="2 3">
    <name type="scientific">Ralstonia solanacearum IPO1609</name>
    <dbReference type="NCBI Taxonomy" id="564066"/>
    <lineage>
        <taxon>Bacteria</taxon>
        <taxon>Pseudomonadati</taxon>
        <taxon>Pseudomonadota</taxon>
        <taxon>Betaproteobacteria</taxon>
        <taxon>Burkholderiales</taxon>
        <taxon>Burkholderiaceae</taxon>
        <taxon>Ralstonia</taxon>
        <taxon>Ralstonia solanacearum species complex</taxon>
    </lineage>
</organism>
<proteinExistence type="predicted"/>
<keyword evidence="3" id="KW-1185">Reference proteome</keyword>
<reference evidence="2" key="2">
    <citation type="submission" date="2022-04" db="EMBL/GenBank/DDBJ databases">
        <title>Genomic draft of R. solanacearum strain IPO1609, a phylotype IIB1/biovar 2/race 3 strain isolated from potato in Europe.</title>
        <authorList>
            <person name="Boucher C."/>
            <person name="Carrere S."/>
            <person name="Dossat C."/>
            <person name="Elbaz M."/>
            <person name="Genin S."/>
            <person name="Gouzy J."/>
            <person name="Prior P."/>
            <person name="Segurens B."/>
            <person name="Wincker P."/>
        </authorList>
    </citation>
    <scope>NUCLEOTIDE SEQUENCE</scope>
    <source>
        <strain evidence="2">IPO1609</strain>
    </source>
</reference>
<reference evidence="2" key="1">
    <citation type="submission" date="2014-11" db="EMBL/GenBank/DDBJ databases">
        <authorList>
            <person name="Genoscope - CEA"/>
        </authorList>
    </citation>
    <scope>NUCLEOTIDE SEQUENCE</scope>
    <source>
        <strain evidence="2">IPO1609</strain>
    </source>
</reference>
<dbReference type="InterPro" id="IPR010982">
    <property type="entry name" value="Lambda_DNA-bd_dom_sf"/>
</dbReference>
<dbReference type="PANTHER" id="PTHR43236:SF2">
    <property type="entry name" value="BLL0069 PROTEIN"/>
    <property type="match status" value="1"/>
</dbReference>
<dbReference type="InterPro" id="IPR010359">
    <property type="entry name" value="IrrE_HExxH"/>
</dbReference>
<dbReference type="RefSeq" id="WP_020956985.1">
    <property type="nucleotide sequence ID" value="NZ_LN651282.1"/>
</dbReference>
<sequence>MKADHLFSPTWAVPPGRTVVDLLAARGWSRDELANSIELVREDLDDLIDGTAQLSESVASRLGGVFGTSAAFWIRREEQYREQLASLHVKADVADAGYNEWLKALPLADMARFGWFAPGATSADKLAACLDFFDVPNLDVWSRDYDDVKRAVAFRASAAHPVNVPATTAWLRQGERESERIECSAWDPAKFSSALTKARALTRTKDPQVFVPALQALCATSGVAVVIVRAPSGCRASGATFFSAPDKAVLLLSFRYLTDDQFWFSFFHEAGHLLLHTDRDSLILETSERTTSKMEAEANEFAAKTLLPVELNRRLPEVAGDVRAILRLAREAGIAPGIVVGQLQHRGLIKHQHLNKLKVRYSW</sequence>
<dbReference type="Gene3D" id="1.10.260.40">
    <property type="entry name" value="lambda repressor-like DNA-binding domains"/>
    <property type="match status" value="1"/>
</dbReference>
<evidence type="ECO:0000313" key="3">
    <source>
        <dbReference type="Proteomes" id="UP000053470"/>
    </source>
</evidence>
<dbReference type="EMBL" id="LN651282">
    <property type="protein sequence ID" value="CEJ18058.1"/>
    <property type="molecule type" value="Genomic_DNA"/>
</dbReference>
<name>A0ABF7R9S5_RALSL</name>
<gene>
    <name evidence="2" type="ORF">RSIPO_04966</name>
</gene>
<dbReference type="InterPro" id="IPR052345">
    <property type="entry name" value="Rad_response_metalloprotease"/>
</dbReference>
<dbReference type="PANTHER" id="PTHR43236">
    <property type="entry name" value="ANTITOXIN HIGA1"/>
    <property type="match status" value="1"/>
</dbReference>
<evidence type="ECO:0000313" key="2">
    <source>
        <dbReference type="EMBL" id="CEJ18058.1"/>
    </source>
</evidence>
<dbReference type="Gene3D" id="1.10.10.2910">
    <property type="match status" value="1"/>
</dbReference>